<evidence type="ECO:0000313" key="2">
    <source>
        <dbReference type="Proteomes" id="UP000520814"/>
    </source>
</evidence>
<dbReference type="RefSeq" id="WP_184203955.1">
    <property type="nucleotide sequence ID" value="NZ_JACHGW010000009.1"/>
</dbReference>
<gene>
    <name evidence="1" type="ORF">HNQ39_005714</name>
</gene>
<dbReference type="EMBL" id="JACHGW010000009">
    <property type="protein sequence ID" value="MBB6053867.1"/>
    <property type="molecule type" value="Genomic_DNA"/>
</dbReference>
<protein>
    <recommendedName>
        <fullName evidence="3">Bacterial HORMA domain-containing protein</fullName>
    </recommendedName>
</protein>
<evidence type="ECO:0008006" key="3">
    <source>
        <dbReference type="Google" id="ProtNLM"/>
    </source>
</evidence>
<sequence>MSSGVRNRADTGLVARVINLSDVRAVWQMFEKEASALIDNSGVPVDFNVDKALLEVGMMALKNVISYIEVTFYIQETIVRRYTFNISDEKLQAWGPPAGQPPQPRSYPEGTKVRLSVTVREGCREEANKLFKEFGWVTGEQLLGGGKANRYGTFVSGSYSWGRAVFTNPEFEERFNP</sequence>
<name>A0A7W9WAQ5_ARMRO</name>
<accession>A0A7W9WAQ5</accession>
<dbReference type="AlphaFoldDB" id="A0A7W9WAQ5"/>
<evidence type="ECO:0000313" key="1">
    <source>
        <dbReference type="EMBL" id="MBB6053867.1"/>
    </source>
</evidence>
<dbReference type="Proteomes" id="UP000520814">
    <property type="component" value="Unassembled WGS sequence"/>
</dbReference>
<keyword evidence="2" id="KW-1185">Reference proteome</keyword>
<comment type="caution">
    <text evidence="1">The sequence shown here is derived from an EMBL/GenBank/DDBJ whole genome shotgun (WGS) entry which is preliminary data.</text>
</comment>
<organism evidence="1 2">
    <name type="scientific">Armatimonas rosea</name>
    <dbReference type="NCBI Taxonomy" id="685828"/>
    <lineage>
        <taxon>Bacteria</taxon>
        <taxon>Bacillati</taxon>
        <taxon>Armatimonadota</taxon>
        <taxon>Armatimonadia</taxon>
        <taxon>Armatimonadales</taxon>
        <taxon>Armatimonadaceae</taxon>
        <taxon>Armatimonas</taxon>
    </lineage>
</organism>
<proteinExistence type="predicted"/>
<reference evidence="1 2" key="1">
    <citation type="submission" date="2020-08" db="EMBL/GenBank/DDBJ databases">
        <title>Genomic Encyclopedia of Type Strains, Phase IV (KMG-IV): sequencing the most valuable type-strain genomes for metagenomic binning, comparative biology and taxonomic classification.</title>
        <authorList>
            <person name="Goeker M."/>
        </authorList>
    </citation>
    <scope>NUCLEOTIDE SEQUENCE [LARGE SCALE GENOMIC DNA]</scope>
    <source>
        <strain evidence="1 2">DSM 23562</strain>
    </source>
</reference>